<reference evidence="1 2" key="1">
    <citation type="submission" date="2013-11" db="EMBL/GenBank/DDBJ databases">
        <title>Metagenomic analysis of a methanogenic consortium involved in long chain n-alkane degradation.</title>
        <authorList>
            <person name="Davidova I.A."/>
            <person name="Callaghan A.V."/>
            <person name="Wawrik B."/>
            <person name="Pruitt S."/>
            <person name="Marks C."/>
            <person name="Duncan K.E."/>
            <person name="Suflita J.M."/>
        </authorList>
    </citation>
    <scope>NUCLEOTIDE SEQUENCE [LARGE SCALE GENOMIC DNA]</scope>
    <source>
        <strain evidence="1 2">SPR</strain>
    </source>
</reference>
<sequence>MRNRHKQRSFLLIIKPFETIFQTAKDFTTKRLYDVGVLLGK</sequence>
<evidence type="ECO:0000313" key="2">
    <source>
        <dbReference type="Proteomes" id="UP000032233"/>
    </source>
</evidence>
<comment type="caution">
    <text evidence="1">The sequence shown here is derived from an EMBL/GenBank/DDBJ whole genome shotgun (WGS) entry which is preliminary data.</text>
</comment>
<dbReference type="InParanoid" id="A0A0D2JW29"/>
<evidence type="ECO:0000313" key="1">
    <source>
        <dbReference type="EMBL" id="KIX13825.1"/>
    </source>
</evidence>
<keyword evidence="2" id="KW-1185">Reference proteome</keyword>
<dbReference type="AlphaFoldDB" id="A0A0D2JW29"/>
<organism evidence="1 2">
    <name type="scientific">Dethiosulfatarculus sandiegensis</name>
    <dbReference type="NCBI Taxonomy" id="1429043"/>
    <lineage>
        <taxon>Bacteria</taxon>
        <taxon>Pseudomonadati</taxon>
        <taxon>Thermodesulfobacteriota</taxon>
        <taxon>Desulfarculia</taxon>
        <taxon>Desulfarculales</taxon>
        <taxon>Desulfarculaceae</taxon>
        <taxon>Dethiosulfatarculus</taxon>
    </lineage>
</organism>
<gene>
    <name evidence="1" type="ORF">X474_11020</name>
</gene>
<dbReference type="Proteomes" id="UP000032233">
    <property type="component" value="Unassembled WGS sequence"/>
</dbReference>
<name>A0A0D2JW29_9BACT</name>
<accession>A0A0D2JW29</accession>
<protein>
    <submittedName>
        <fullName evidence="1">Uncharacterized protein</fullName>
    </submittedName>
</protein>
<dbReference type="EMBL" id="AZAC01000014">
    <property type="protein sequence ID" value="KIX13825.1"/>
    <property type="molecule type" value="Genomic_DNA"/>
</dbReference>
<proteinExistence type="predicted"/>